<protein>
    <submittedName>
        <fullName evidence="1">Uncharacterized protein</fullName>
    </submittedName>
</protein>
<dbReference type="EMBL" id="CM044703">
    <property type="protein sequence ID" value="KAI5671591.1"/>
    <property type="molecule type" value="Genomic_DNA"/>
</dbReference>
<evidence type="ECO:0000313" key="1">
    <source>
        <dbReference type="EMBL" id="KAI5671591.1"/>
    </source>
</evidence>
<reference evidence="2" key="1">
    <citation type="journal article" date="2023" name="Nat. Plants">
        <title>Single-cell RNA sequencing provides a high-resolution roadmap for understanding the multicellular compartmentation of specialized metabolism.</title>
        <authorList>
            <person name="Sun S."/>
            <person name="Shen X."/>
            <person name="Li Y."/>
            <person name="Li Y."/>
            <person name="Wang S."/>
            <person name="Li R."/>
            <person name="Zhang H."/>
            <person name="Shen G."/>
            <person name="Guo B."/>
            <person name="Wei J."/>
            <person name="Xu J."/>
            <person name="St-Pierre B."/>
            <person name="Chen S."/>
            <person name="Sun C."/>
        </authorList>
    </citation>
    <scope>NUCLEOTIDE SEQUENCE [LARGE SCALE GENOMIC DNA]</scope>
</reference>
<name>A0ACC0BG50_CATRO</name>
<organism evidence="1 2">
    <name type="scientific">Catharanthus roseus</name>
    <name type="common">Madagascar periwinkle</name>
    <name type="synonym">Vinca rosea</name>
    <dbReference type="NCBI Taxonomy" id="4058"/>
    <lineage>
        <taxon>Eukaryota</taxon>
        <taxon>Viridiplantae</taxon>
        <taxon>Streptophyta</taxon>
        <taxon>Embryophyta</taxon>
        <taxon>Tracheophyta</taxon>
        <taxon>Spermatophyta</taxon>
        <taxon>Magnoliopsida</taxon>
        <taxon>eudicotyledons</taxon>
        <taxon>Gunneridae</taxon>
        <taxon>Pentapetalae</taxon>
        <taxon>asterids</taxon>
        <taxon>lamiids</taxon>
        <taxon>Gentianales</taxon>
        <taxon>Apocynaceae</taxon>
        <taxon>Rauvolfioideae</taxon>
        <taxon>Vinceae</taxon>
        <taxon>Catharanthinae</taxon>
        <taxon>Catharanthus</taxon>
    </lineage>
</organism>
<dbReference type="Proteomes" id="UP001060085">
    <property type="component" value="Linkage Group LG03"/>
</dbReference>
<sequence>MKNNLGQPIRVLLNAKPRRSLALGLDNCALSPLAKTKYSSSHSTSTTTSFAAPVSPSIRPPMEDIDEGFEEGSEGEHNAEGRSSSGSDLEVVRMTPGTGRGQGRKRMRAALKGASSSNISAKKARAITPPPYAPL</sequence>
<accession>A0ACC0BG50</accession>
<proteinExistence type="predicted"/>
<keyword evidence="2" id="KW-1185">Reference proteome</keyword>
<gene>
    <name evidence="1" type="ORF">M9H77_11955</name>
</gene>
<comment type="caution">
    <text evidence="1">The sequence shown here is derived from an EMBL/GenBank/DDBJ whole genome shotgun (WGS) entry which is preliminary data.</text>
</comment>
<evidence type="ECO:0000313" key="2">
    <source>
        <dbReference type="Proteomes" id="UP001060085"/>
    </source>
</evidence>